<name>A0ACC1JCF7_9FUNG</name>
<accession>A0ACC1JCF7</accession>
<keyword evidence="2" id="KW-1185">Reference proteome</keyword>
<proteinExistence type="predicted"/>
<evidence type="ECO:0000313" key="1">
    <source>
        <dbReference type="EMBL" id="KAJ1946141.1"/>
    </source>
</evidence>
<organism evidence="1 2">
    <name type="scientific">Linderina macrospora</name>
    <dbReference type="NCBI Taxonomy" id="4868"/>
    <lineage>
        <taxon>Eukaryota</taxon>
        <taxon>Fungi</taxon>
        <taxon>Fungi incertae sedis</taxon>
        <taxon>Zoopagomycota</taxon>
        <taxon>Kickxellomycotina</taxon>
        <taxon>Kickxellomycetes</taxon>
        <taxon>Kickxellales</taxon>
        <taxon>Kickxellaceae</taxon>
        <taxon>Linderina</taxon>
    </lineage>
</organism>
<comment type="caution">
    <text evidence="1">The sequence shown here is derived from an EMBL/GenBank/DDBJ whole genome shotgun (WGS) entry which is preliminary data.</text>
</comment>
<reference evidence="1" key="1">
    <citation type="submission" date="2022-07" db="EMBL/GenBank/DDBJ databases">
        <title>Phylogenomic reconstructions and comparative analyses of Kickxellomycotina fungi.</title>
        <authorList>
            <person name="Reynolds N.K."/>
            <person name="Stajich J.E."/>
            <person name="Barry K."/>
            <person name="Grigoriev I.V."/>
            <person name="Crous P."/>
            <person name="Smith M.E."/>
        </authorList>
    </citation>
    <scope>NUCLEOTIDE SEQUENCE</scope>
    <source>
        <strain evidence="1">NRRL 5244</strain>
    </source>
</reference>
<evidence type="ECO:0000313" key="2">
    <source>
        <dbReference type="Proteomes" id="UP001150603"/>
    </source>
</evidence>
<protein>
    <submittedName>
        <fullName evidence="1">Uncharacterized protein</fullName>
    </submittedName>
</protein>
<dbReference type="Proteomes" id="UP001150603">
    <property type="component" value="Unassembled WGS sequence"/>
</dbReference>
<gene>
    <name evidence="1" type="ORF">FBU59_002106</name>
</gene>
<dbReference type="EMBL" id="JANBPW010001101">
    <property type="protein sequence ID" value="KAJ1946141.1"/>
    <property type="molecule type" value="Genomic_DNA"/>
</dbReference>
<sequence length="334" mass="35862">MGLDIIKGHFGLPDRQLACNVASRLIDCSLYRHVSGPSGGLGDVCVVDSNEDIYTLTPDAHAMMNSIHGSDRSRAAIPTQLKTPRPTTMRPSATARVTPASINILIPPTRVTAAEISSAPARNMPLPPPVDTSESEQSTHSDSVAAHVHSPSDTLVTRATSSETTKREFVPQTPTTVCLSPSVQESGESSHSANTGSSSSLQNVQIPDSNLEGLLNSWSFISESYQSTSNSHALRASVPSTPKPPQSPLVDLPDPRRRTTPLDSPGSSVKGKMSMDSDLDEDLPSDDDGEGWAKHAVRVRRRWAVYNMEQANNPRRSSGSARHYPSAPSLFDHI</sequence>